<evidence type="ECO:0000313" key="3">
    <source>
        <dbReference type="Proteomes" id="UP001501594"/>
    </source>
</evidence>
<accession>A0ABP8E495</accession>
<name>A0ABP8E495_9MICO</name>
<comment type="caution">
    <text evidence="2">The sequence shown here is derived from an EMBL/GenBank/DDBJ whole genome shotgun (WGS) entry which is preliminary data.</text>
</comment>
<organism evidence="2 3">
    <name type="scientific">Frondihabitans peucedani</name>
    <dbReference type="NCBI Taxonomy" id="598626"/>
    <lineage>
        <taxon>Bacteria</taxon>
        <taxon>Bacillati</taxon>
        <taxon>Actinomycetota</taxon>
        <taxon>Actinomycetes</taxon>
        <taxon>Micrococcales</taxon>
        <taxon>Microbacteriaceae</taxon>
        <taxon>Frondihabitans</taxon>
    </lineage>
</organism>
<sequence>MLLYCSPHHRYINHNPPEKQAVMFIGLGVLAVASIAAITGTVISTARDGYHRQPTRSFD</sequence>
<dbReference type="Proteomes" id="UP001501594">
    <property type="component" value="Unassembled WGS sequence"/>
</dbReference>
<reference evidence="3" key="1">
    <citation type="journal article" date="2019" name="Int. J. Syst. Evol. Microbiol.">
        <title>The Global Catalogue of Microorganisms (GCM) 10K type strain sequencing project: providing services to taxonomists for standard genome sequencing and annotation.</title>
        <authorList>
            <consortium name="The Broad Institute Genomics Platform"/>
            <consortium name="The Broad Institute Genome Sequencing Center for Infectious Disease"/>
            <person name="Wu L."/>
            <person name="Ma J."/>
        </authorList>
    </citation>
    <scope>NUCLEOTIDE SEQUENCE [LARGE SCALE GENOMIC DNA]</scope>
    <source>
        <strain evidence="3">JCM 17442</strain>
    </source>
</reference>
<feature type="transmembrane region" description="Helical" evidence="1">
    <location>
        <begin position="20"/>
        <end position="43"/>
    </location>
</feature>
<proteinExistence type="predicted"/>
<gene>
    <name evidence="2" type="ORF">GCM10022256_25840</name>
</gene>
<keyword evidence="1" id="KW-0812">Transmembrane</keyword>
<dbReference type="EMBL" id="BAABAU010000003">
    <property type="protein sequence ID" value="GAA4266972.1"/>
    <property type="molecule type" value="Genomic_DNA"/>
</dbReference>
<evidence type="ECO:0000313" key="2">
    <source>
        <dbReference type="EMBL" id="GAA4266972.1"/>
    </source>
</evidence>
<keyword evidence="3" id="KW-1185">Reference proteome</keyword>
<protein>
    <recommendedName>
        <fullName evidence="4">Transmembrane protein</fullName>
    </recommendedName>
</protein>
<keyword evidence="1" id="KW-0472">Membrane</keyword>
<evidence type="ECO:0008006" key="4">
    <source>
        <dbReference type="Google" id="ProtNLM"/>
    </source>
</evidence>
<keyword evidence="1" id="KW-1133">Transmembrane helix</keyword>
<evidence type="ECO:0000256" key="1">
    <source>
        <dbReference type="SAM" id="Phobius"/>
    </source>
</evidence>